<gene>
    <name evidence="1" type="ORF">SAMN04487910_3905</name>
</gene>
<protein>
    <submittedName>
        <fullName evidence="1">Uncharacterized protein</fullName>
    </submittedName>
</protein>
<reference evidence="1 2" key="1">
    <citation type="submission" date="2016-10" db="EMBL/GenBank/DDBJ databases">
        <authorList>
            <person name="de Groot N.N."/>
        </authorList>
    </citation>
    <scope>NUCLEOTIDE SEQUENCE [LARGE SCALE GENOMIC DNA]</scope>
    <source>
        <strain evidence="1 2">DSM 25232</strain>
    </source>
</reference>
<dbReference type="EMBL" id="FOAB01000007">
    <property type="protein sequence ID" value="SEM01120.1"/>
    <property type="molecule type" value="Genomic_DNA"/>
</dbReference>
<evidence type="ECO:0000313" key="1">
    <source>
        <dbReference type="EMBL" id="SEM01120.1"/>
    </source>
</evidence>
<keyword evidence="2" id="KW-1185">Reference proteome</keyword>
<dbReference type="Proteomes" id="UP000198521">
    <property type="component" value="Unassembled WGS sequence"/>
</dbReference>
<proteinExistence type="predicted"/>
<organism evidence="1 2">
    <name type="scientific">Aquimarina amphilecti</name>
    <dbReference type="NCBI Taxonomy" id="1038014"/>
    <lineage>
        <taxon>Bacteria</taxon>
        <taxon>Pseudomonadati</taxon>
        <taxon>Bacteroidota</taxon>
        <taxon>Flavobacteriia</taxon>
        <taxon>Flavobacteriales</taxon>
        <taxon>Flavobacteriaceae</taxon>
        <taxon>Aquimarina</taxon>
    </lineage>
</organism>
<dbReference type="AlphaFoldDB" id="A0A1H7UVX4"/>
<accession>A0A1H7UVX4</accession>
<sequence>MLHKILSLKGVEILKKEQQKTLKGGYQCDYWTCLHWDQLILAPACDCDS</sequence>
<name>A0A1H7UVX4_AQUAM</name>
<dbReference type="RefSeq" id="WP_170837129.1">
    <property type="nucleotide sequence ID" value="NZ_FOAB01000007.1"/>
</dbReference>
<evidence type="ECO:0000313" key="2">
    <source>
        <dbReference type="Proteomes" id="UP000198521"/>
    </source>
</evidence>
<dbReference type="STRING" id="1038014.SAMN04487910_3905"/>